<dbReference type="HOGENOM" id="CLU_1276383_0_0_0"/>
<dbReference type="eggNOG" id="ENOG502ZK7S">
    <property type="taxonomic scope" value="Bacteria"/>
</dbReference>
<dbReference type="EMBL" id="AATS01000005">
    <property type="protein sequence ID" value="EAU54831.1"/>
    <property type="molecule type" value="Genomic_DNA"/>
</dbReference>
<dbReference type="Proteomes" id="UP000005297">
    <property type="component" value="Unassembled WGS sequence"/>
</dbReference>
<evidence type="ECO:0000256" key="5">
    <source>
        <dbReference type="SAM" id="MobiDB-lite"/>
    </source>
</evidence>
<sequence length="216" mass="24231">MTGMFFAVACWGVWYMSPHHVAMLAYDHDAIVSGEWWRLWTAHLVHLRYRDLLINSGMLFLFGLLSVRFTRLWQEILSFAVAMPIITGLLLITSPHTLLYRGAFGIAAMTTMIACWFLILENKRFSLGYWLGCLFLLLFVAKVGLDGLAVLSISQSSRATAGVAWMVEIYGTLTGLAFFNALHQGKITRAGNNPQYWGDTPPPRRPHSSGRTPPHG</sequence>
<evidence type="ECO:0000313" key="8">
    <source>
        <dbReference type="Proteomes" id="UP000005297"/>
    </source>
</evidence>
<name>Q0F053_9PROT</name>
<evidence type="ECO:0000256" key="3">
    <source>
        <dbReference type="ARBA" id="ARBA00022989"/>
    </source>
</evidence>
<feature type="transmembrane region" description="Helical" evidence="6">
    <location>
        <begin position="72"/>
        <end position="92"/>
    </location>
</feature>
<dbReference type="AlphaFoldDB" id="Q0F053"/>
<organism evidence="7 8">
    <name type="scientific">Mariprofundus ferrooxydans PV-1</name>
    <dbReference type="NCBI Taxonomy" id="314345"/>
    <lineage>
        <taxon>Bacteria</taxon>
        <taxon>Pseudomonadati</taxon>
        <taxon>Pseudomonadota</taxon>
        <taxon>Candidatius Mariprofundia</taxon>
        <taxon>Mariprofundales</taxon>
        <taxon>Mariprofundaceae</taxon>
        <taxon>Mariprofundus</taxon>
    </lineage>
</organism>
<comment type="caution">
    <text evidence="7">The sequence shown here is derived from an EMBL/GenBank/DDBJ whole genome shotgun (WGS) entry which is preliminary data.</text>
</comment>
<evidence type="ECO:0008006" key="9">
    <source>
        <dbReference type="Google" id="ProtNLM"/>
    </source>
</evidence>
<feature type="transmembrane region" description="Helical" evidence="6">
    <location>
        <begin position="127"/>
        <end position="151"/>
    </location>
</feature>
<proteinExistence type="predicted"/>
<dbReference type="InParanoid" id="Q0F053"/>
<dbReference type="SUPFAM" id="SSF144091">
    <property type="entry name" value="Rhomboid-like"/>
    <property type="match status" value="1"/>
</dbReference>
<evidence type="ECO:0000256" key="6">
    <source>
        <dbReference type="SAM" id="Phobius"/>
    </source>
</evidence>
<dbReference type="InterPro" id="IPR035952">
    <property type="entry name" value="Rhomboid-like_sf"/>
</dbReference>
<feature type="transmembrane region" description="Helical" evidence="6">
    <location>
        <begin position="98"/>
        <end position="120"/>
    </location>
</feature>
<gene>
    <name evidence="7" type="ORF">SPV1_09058</name>
</gene>
<protein>
    <recommendedName>
        <fullName evidence="9">Peptidase S54 rhomboid domain-containing protein</fullName>
    </recommendedName>
</protein>
<evidence type="ECO:0000256" key="2">
    <source>
        <dbReference type="ARBA" id="ARBA00022692"/>
    </source>
</evidence>
<feature type="region of interest" description="Disordered" evidence="5">
    <location>
        <begin position="192"/>
        <end position="216"/>
    </location>
</feature>
<keyword evidence="4 6" id="KW-0472">Membrane</keyword>
<evidence type="ECO:0000256" key="1">
    <source>
        <dbReference type="ARBA" id="ARBA00004141"/>
    </source>
</evidence>
<keyword evidence="3 6" id="KW-1133">Transmembrane helix</keyword>
<comment type="subcellular location">
    <subcellularLocation>
        <location evidence="1">Membrane</location>
        <topology evidence="1">Multi-pass membrane protein</topology>
    </subcellularLocation>
</comment>
<feature type="transmembrane region" description="Helical" evidence="6">
    <location>
        <begin position="163"/>
        <end position="182"/>
    </location>
</feature>
<keyword evidence="8" id="KW-1185">Reference proteome</keyword>
<dbReference type="GO" id="GO:0016020">
    <property type="term" value="C:membrane"/>
    <property type="evidence" value="ECO:0007669"/>
    <property type="project" value="UniProtKB-SubCell"/>
</dbReference>
<keyword evidence="2 6" id="KW-0812">Transmembrane</keyword>
<accession>Q0F053</accession>
<dbReference type="STRING" id="314344.AL013_12760"/>
<reference evidence="7 8" key="1">
    <citation type="submission" date="2006-09" db="EMBL/GenBank/DDBJ databases">
        <authorList>
            <person name="Emerson D."/>
            <person name="Ferriera S."/>
            <person name="Johnson J."/>
            <person name="Kravitz S."/>
            <person name="Halpern A."/>
            <person name="Remington K."/>
            <person name="Beeson K."/>
            <person name="Tran B."/>
            <person name="Rogers Y.-H."/>
            <person name="Friedman R."/>
            <person name="Venter J.C."/>
        </authorList>
    </citation>
    <scope>NUCLEOTIDE SEQUENCE [LARGE SCALE GENOMIC DNA]</scope>
    <source>
        <strain evidence="7 8">PV-1</strain>
    </source>
</reference>
<evidence type="ECO:0000313" key="7">
    <source>
        <dbReference type="EMBL" id="EAU54831.1"/>
    </source>
</evidence>
<dbReference type="Gene3D" id="1.20.1540.10">
    <property type="entry name" value="Rhomboid-like"/>
    <property type="match status" value="1"/>
</dbReference>
<feature type="transmembrane region" description="Helical" evidence="6">
    <location>
        <begin position="47"/>
        <end position="65"/>
    </location>
</feature>
<evidence type="ECO:0000256" key="4">
    <source>
        <dbReference type="ARBA" id="ARBA00023136"/>
    </source>
</evidence>